<dbReference type="EMBL" id="AUPC02000062">
    <property type="protein sequence ID" value="POG75306.1"/>
    <property type="molecule type" value="Genomic_DNA"/>
</dbReference>
<gene>
    <name evidence="1" type="ORF">GLOIN_2v1770357</name>
</gene>
<accession>A0A2P4QCE3</accession>
<name>A0A2P4QCE3_RHIID</name>
<dbReference type="VEuPathDB" id="FungiDB:RhiirFUN_021862"/>
<keyword evidence="2" id="KW-1185">Reference proteome</keyword>
<protein>
    <submittedName>
        <fullName evidence="1">Uncharacterized protein</fullName>
    </submittedName>
</protein>
<dbReference type="Proteomes" id="UP000018888">
    <property type="component" value="Unassembled WGS sequence"/>
</dbReference>
<sequence length="132" mass="15872">MPIPEACFGKKRSINKFNLFSNKLLITGEFREWVKLKTMVKNEILNIELIEDLIYYNFTYELNWNKSLYFVSNLNKYSKRQTDVNMIVSEICIRCEKEVYDWKHIWIRKINELSAIVSHEEQMLEKDQAALV</sequence>
<evidence type="ECO:0000313" key="2">
    <source>
        <dbReference type="Proteomes" id="UP000018888"/>
    </source>
</evidence>
<evidence type="ECO:0000313" key="1">
    <source>
        <dbReference type="EMBL" id="POG75306.1"/>
    </source>
</evidence>
<dbReference type="AlphaFoldDB" id="A0A2P4QCE3"/>
<organism evidence="1 2">
    <name type="scientific">Rhizophagus irregularis (strain DAOM 181602 / DAOM 197198 / MUCL 43194)</name>
    <name type="common">Arbuscular mycorrhizal fungus</name>
    <name type="synonym">Glomus intraradices</name>
    <dbReference type="NCBI Taxonomy" id="747089"/>
    <lineage>
        <taxon>Eukaryota</taxon>
        <taxon>Fungi</taxon>
        <taxon>Fungi incertae sedis</taxon>
        <taxon>Mucoromycota</taxon>
        <taxon>Glomeromycotina</taxon>
        <taxon>Glomeromycetes</taxon>
        <taxon>Glomerales</taxon>
        <taxon>Glomeraceae</taxon>
        <taxon>Rhizophagus</taxon>
    </lineage>
</organism>
<reference evidence="1 2" key="2">
    <citation type="journal article" date="2018" name="New Phytol.">
        <title>High intraspecific genome diversity in the model arbuscular mycorrhizal symbiont Rhizophagus irregularis.</title>
        <authorList>
            <person name="Chen E.C.H."/>
            <person name="Morin E."/>
            <person name="Beaudet D."/>
            <person name="Noel J."/>
            <person name="Yildirir G."/>
            <person name="Ndikumana S."/>
            <person name="Charron P."/>
            <person name="St-Onge C."/>
            <person name="Giorgi J."/>
            <person name="Kruger M."/>
            <person name="Marton T."/>
            <person name="Ropars J."/>
            <person name="Grigoriev I.V."/>
            <person name="Hainaut M."/>
            <person name="Henrissat B."/>
            <person name="Roux C."/>
            <person name="Martin F."/>
            <person name="Corradi N."/>
        </authorList>
    </citation>
    <scope>NUCLEOTIDE SEQUENCE [LARGE SCALE GENOMIC DNA]</scope>
    <source>
        <strain evidence="1 2">DAOM 197198</strain>
    </source>
</reference>
<proteinExistence type="predicted"/>
<reference evidence="1 2" key="1">
    <citation type="journal article" date="2013" name="Proc. Natl. Acad. Sci. U.S.A.">
        <title>Genome of an arbuscular mycorrhizal fungus provides insight into the oldest plant symbiosis.</title>
        <authorList>
            <person name="Tisserant E."/>
            <person name="Malbreil M."/>
            <person name="Kuo A."/>
            <person name="Kohler A."/>
            <person name="Symeonidi A."/>
            <person name="Balestrini R."/>
            <person name="Charron P."/>
            <person name="Duensing N."/>
            <person name="Frei Dit Frey N."/>
            <person name="Gianinazzi-Pearson V."/>
            <person name="Gilbert L.B."/>
            <person name="Handa Y."/>
            <person name="Herr J.R."/>
            <person name="Hijri M."/>
            <person name="Koul R."/>
            <person name="Kawaguchi M."/>
            <person name="Krajinski F."/>
            <person name="Lammers P.J."/>
            <person name="Masclaux F.G."/>
            <person name="Murat C."/>
            <person name="Morin E."/>
            <person name="Ndikumana S."/>
            <person name="Pagni M."/>
            <person name="Petitpierre D."/>
            <person name="Requena N."/>
            <person name="Rosikiewicz P."/>
            <person name="Riley R."/>
            <person name="Saito K."/>
            <person name="San Clemente H."/>
            <person name="Shapiro H."/>
            <person name="van Tuinen D."/>
            <person name="Becard G."/>
            <person name="Bonfante P."/>
            <person name="Paszkowski U."/>
            <person name="Shachar-Hill Y.Y."/>
            <person name="Tuskan G.A."/>
            <person name="Young P.W."/>
            <person name="Sanders I.R."/>
            <person name="Henrissat B."/>
            <person name="Rensing S.A."/>
            <person name="Grigoriev I.V."/>
            <person name="Corradi N."/>
            <person name="Roux C."/>
            <person name="Martin F."/>
        </authorList>
    </citation>
    <scope>NUCLEOTIDE SEQUENCE [LARGE SCALE GENOMIC DNA]</scope>
    <source>
        <strain evidence="1 2">DAOM 197198</strain>
    </source>
</reference>
<comment type="caution">
    <text evidence="1">The sequence shown here is derived from an EMBL/GenBank/DDBJ whole genome shotgun (WGS) entry which is preliminary data.</text>
</comment>